<organism evidence="1 2">
    <name type="scientific">Oxytricha trifallax</name>
    <dbReference type="NCBI Taxonomy" id="1172189"/>
    <lineage>
        <taxon>Eukaryota</taxon>
        <taxon>Sar</taxon>
        <taxon>Alveolata</taxon>
        <taxon>Ciliophora</taxon>
        <taxon>Intramacronucleata</taxon>
        <taxon>Spirotrichea</taxon>
        <taxon>Stichotrichia</taxon>
        <taxon>Sporadotrichida</taxon>
        <taxon>Oxytrichidae</taxon>
        <taxon>Oxytrichinae</taxon>
        <taxon>Oxytricha</taxon>
    </lineage>
</organism>
<evidence type="ECO:0000313" key="2">
    <source>
        <dbReference type="Proteomes" id="UP000053232"/>
    </source>
</evidence>
<reference evidence="2" key="1">
    <citation type="journal article" date="2014" name="Cell">
        <title>The Architecture of a Scrambled Genome Reveals Massive Levels of Genomic Rearrangement during Development.</title>
        <authorList>
            <person name="Chen X."/>
            <person name="Bracht J.R."/>
            <person name="Goldman A.D."/>
            <person name="Dolzhenko E."/>
            <person name="Clay D.M."/>
            <person name="Swart E.C."/>
            <person name="Perlman D.H."/>
            <person name="Doak T.G."/>
            <person name="Stuart A."/>
            <person name="Amemiya C.T."/>
            <person name="Sebra R.P."/>
            <person name="Landweber L.F."/>
        </authorList>
    </citation>
    <scope>NUCLEOTIDE SEQUENCE [LARGE SCALE GENOMIC DNA]</scope>
    <source>
        <strain evidence="2">JRB310</strain>
    </source>
</reference>
<sequence length="135" mass="16073">MLSEQDLDNPIQKCFEGRLEKHSKTKHWFNKHPKWAIRTNNQATNKSFQEAKEKWNEAIRNMEQCLEKNDVKGFFYLFKRVTKSRKYSEPIKGLTSNGERINLGKNLLRRSQHFTTNYIQMIGKNNIRKSNQGIK</sequence>
<name>A0A073IB30_9SPIT</name>
<protein>
    <submittedName>
        <fullName evidence="1">Uncharacterized protein</fullName>
    </submittedName>
</protein>
<comment type="caution">
    <text evidence="1">The sequence shown here is derived from an EMBL/GenBank/DDBJ whole genome shotgun (WGS) entry which is preliminary data.</text>
</comment>
<dbReference type="EMBL" id="ARYC01013903">
    <property type="protein sequence ID" value="KEJ82587.1"/>
    <property type="molecule type" value="Genomic_DNA"/>
</dbReference>
<gene>
    <name evidence="1" type="ORF">OXYTRIMIC_116</name>
</gene>
<keyword evidence="2" id="KW-1185">Reference proteome</keyword>
<evidence type="ECO:0000313" key="1">
    <source>
        <dbReference type="EMBL" id="KEJ82587.1"/>
    </source>
</evidence>
<dbReference type="AlphaFoldDB" id="A0A073IB30"/>
<accession>A0A073IB30</accession>
<dbReference type="Proteomes" id="UP000053232">
    <property type="component" value="Unassembled WGS sequence"/>
</dbReference>
<proteinExistence type="predicted"/>